<evidence type="ECO:0000313" key="2">
    <source>
        <dbReference type="EMBL" id="ODJ87514.1"/>
    </source>
</evidence>
<organism evidence="2 3">
    <name type="scientific">Candidatus Thiodiazotropha endolucinida</name>
    <dbReference type="NCBI Taxonomy" id="1655433"/>
    <lineage>
        <taxon>Bacteria</taxon>
        <taxon>Pseudomonadati</taxon>
        <taxon>Pseudomonadota</taxon>
        <taxon>Gammaproteobacteria</taxon>
        <taxon>Chromatiales</taxon>
        <taxon>Sedimenticolaceae</taxon>
        <taxon>Candidatus Thiodiazotropha</taxon>
    </lineage>
</organism>
<evidence type="ECO:0000313" key="3">
    <source>
        <dbReference type="Proteomes" id="UP000094769"/>
    </source>
</evidence>
<protein>
    <submittedName>
        <fullName evidence="2">Uncharacterized protein</fullName>
    </submittedName>
</protein>
<feature type="region of interest" description="Disordered" evidence="1">
    <location>
        <begin position="1"/>
        <end position="20"/>
    </location>
</feature>
<dbReference type="AlphaFoldDB" id="A0A7Z0VLU1"/>
<accession>A0A7Z0VLU1</accession>
<feature type="compositionally biased region" description="Low complexity" evidence="1">
    <location>
        <begin position="1"/>
        <end position="11"/>
    </location>
</feature>
<comment type="caution">
    <text evidence="2">The sequence shown here is derived from an EMBL/GenBank/DDBJ whole genome shotgun (WGS) entry which is preliminary data.</text>
</comment>
<keyword evidence="3" id="KW-1185">Reference proteome</keyword>
<name>A0A7Z0VLU1_9GAMM</name>
<proteinExistence type="predicted"/>
<reference evidence="2 3" key="1">
    <citation type="submission" date="2016-06" db="EMBL/GenBank/DDBJ databases">
        <title>Genome sequence of endosymbiont of Candidatus Endolucinida thiodiazotropha.</title>
        <authorList>
            <person name="Poehlein A."/>
            <person name="Koenig S."/>
            <person name="Heiden S.E."/>
            <person name="Thuermer A."/>
            <person name="Voget S."/>
            <person name="Daniel R."/>
            <person name="Markert S."/>
            <person name="Gros O."/>
            <person name="Schweder T."/>
        </authorList>
    </citation>
    <scope>NUCLEOTIDE SEQUENCE [LARGE SCALE GENOMIC DNA]</scope>
    <source>
        <strain evidence="2 3">COS</strain>
    </source>
</reference>
<evidence type="ECO:0000256" key="1">
    <source>
        <dbReference type="SAM" id="MobiDB-lite"/>
    </source>
</evidence>
<dbReference type="Proteomes" id="UP000094769">
    <property type="component" value="Unassembled WGS sequence"/>
</dbReference>
<gene>
    <name evidence="2" type="ORF">CODIS_22190</name>
</gene>
<sequence length="96" mass="10690">MASESASSSPPKEWRIIRSSPPPSTTFRRFFRRSVITLQDHLNIEPGNADFFGQFKGNQPSEMDCSGGQGERFGIRQRLMQADAGKSALAHLIYMG</sequence>
<dbReference type="EMBL" id="MARB01000011">
    <property type="protein sequence ID" value="ODJ87514.1"/>
    <property type="molecule type" value="Genomic_DNA"/>
</dbReference>